<dbReference type="Pfam" id="PF04457">
    <property type="entry name" value="MJ1316"/>
    <property type="match status" value="1"/>
</dbReference>
<gene>
    <name evidence="2" type="ORF">EJ08DRAFT_556210</name>
</gene>
<sequence length="85" mass="9933">PVGETLKPVQEQINRIRWDKSLDVTDYAIVYEDRFDGLMERDVDVLTGESTDESFIPQSRIKSIKRKSTGQVVWHRNERLDLLSL</sequence>
<feature type="domain" description="MJ1316 RNA cyclic group end recognition" evidence="1">
    <location>
        <begin position="6"/>
        <end position="76"/>
    </location>
</feature>
<protein>
    <recommendedName>
        <fullName evidence="1">MJ1316 RNA cyclic group end recognition domain-containing protein</fullName>
    </recommendedName>
</protein>
<evidence type="ECO:0000313" key="3">
    <source>
        <dbReference type="Proteomes" id="UP000800235"/>
    </source>
</evidence>
<dbReference type="OrthoDB" id="10263155at2759"/>
<keyword evidence="3" id="KW-1185">Reference proteome</keyword>
<evidence type="ECO:0000259" key="1">
    <source>
        <dbReference type="Pfam" id="PF04457"/>
    </source>
</evidence>
<name>A0A9P4U371_9PEZI</name>
<dbReference type="AlphaFoldDB" id="A0A9P4U371"/>
<evidence type="ECO:0000313" key="2">
    <source>
        <dbReference type="EMBL" id="KAF2434662.1"/>
    </source>
</evidence>
<feature type="non-terminal residue" evidence="2">
    <location>
        <position position="85"/>
    </location>
</feature>
<comment type="caution">
    <text evidence="2">The sequence shown here is derived from an EMBL/GenBank/DDBJ whole genome shotgun (WGS) entry which is preliminary data.</text>
</comment>
<reference evidence="2" key="1">
    <citation type="journal article" date="2020" name="Stud. Mycol.">
        <title>101 Dothideomycetes genomes: a test case for predicting lifestyles and emergence of pathogens.</title>
        <authorList>
            <person name="Haridas S."/>
            <person name="Albert R."/>
            <person name="Binder M."/>
            <person name="Bloem J."/>
            <person name="Labutti K."/>
            <person name="Salamov A."/>
            <person name="Andreopoulos B."/>
            <person name="Baker S."/>
            <person name="Barry K."/>
            <person name="Bills G."/>
            <person name="Bluhm B."/>
            <person name="Cannon C."/>
            <person name="Castanera R."/>
            <person name="Culley D."/>
            <person name="Daum C."/>
            <person name="Ezra D."/>
            <person name="Gonzalez J."/>
            <person name="Henrissat B."/>
            <person name="Kuo A."/>
            <person name="Liang C."/>
            <person name="Lipzen A."/>
            <person name="Lutzoni F."/>
            <person name="Magnuson J."/>
            <person name="Mondo S."/>
            <person name="Nolan M."/>
            <person name="Ohm R."/>
            <person name="Pangilinan J."/>
            <person name="Park H.-J."/>
            <person name="Ramirez L."/>
            <person name="Alfaro M."/>
            <person name="Sun H."/>
            <person name="Tritt A."/>
            <person name="Yoshinaga Y."/>
            <person name="Zwiers L.-H."/>
            <person name="Turgeon B."/>
            <person name="Goodwin S."/>
            <person name="Spatafora J."/>
            <person name="Crous P."/>
            <person name="Grigoriev I."/>
        </authorList>
    </citation>
    <scope>NUCLEOTIDE SEQUENCE</scope>
    <source>
        <strain evidence="2">CBS 130266</strain>
    </source>
</reference>
<proteinExistence type="predicted"/>
<accession>A0A9P4U371</accession>
<dbReference type="EMBL" id="MU007015">
    <property type="protein sequence ID" value="KAF2434662.1"/>
    <property type="molecule type" value="Genomic_DNA"/>
</dbReference>
<feature type="non-terminal residue" evidence="2">
    <location>
        <position position="1"/>
    </location>
</feature>
<organism evidence="2 3">
    <name type="scientific">Tothia fuscella</name>
    <dbReference type="NCBI Taxonomy" id="1048955"/>
    <lineage>
        <taxon>Eukaryota</taxon>
        <taxon>Fungi</taxon>
        <taxon>Dikarya</taxon>
        <taxon>Ascomycota</taxon>
        <taxon>Pezizomycotina</taxon>
        <taxon>Dothideomycetes</taxon>
        <taxon>Pleosporomycetidae</taxon>
        <taxon>Venturiales</taxon>
        <taxon>Cylindrosympodiaceae</taxon>
        <taxon>Tothia</taxon>
    </lineage>
</organism>
<dbReference type="Proteomes" id="UP000800235">
    <property type="component" value="Unassembled WGS sequence"/>
</dbReference>
<dbReference type="InterPro" id="IPR040459">
    <property type="entry name" value="MJ1316"/>
</dbReference>